<dbReference type="RefSeq" id="WP_267992882.1">
    <property type="nucleotide sequence ID" value="NZ_JAPJZI010000001.1"/>
</dbReference>
<dbReference type="CDD" id="cd05282">
    <property type="entry name" value="ETR_like"/>
    <property type="match status" value="1"/>
</dbReference>
<evidence type="ECO:0000256" key="10">
    <source>
        <dbReference type="ARBA" id="ARBA00048843"/>
    </source>
</evidence>
<evidence type="ECO:0000256" key="2">
    <source>
        <dbReference type="ARBA" id="ARBA00022516"/>
    </source>
</evidence>
<evidence type="ECO:0000313" key="12">
    <source>
        <dbReference type="EMBL" id="MDA5401072.1"/>
    </source>
</evidence>
<accession>A0A9X3UMB3</accession>
<keyword evidence="7" id="KW-0443">Lipid metabolism</keyword>
<evidence type="ECO:0000256" key="5">
    <source>
        <dbReference type="ARBA" id="ARBA00022946"/>
    </source>
</evidence>
<keyword evidence="13" id="KW-1185">Reference proteome</keyword>
<dbReference type="Pfam" id="PF00107">
    <property type="entry name" value="ADH_zinc_N"/>
    <property type="match status" value="1"/>
</dbReference>
<dbReference type="SUPFAM" id="SSF51735">
    <property type="entry name" value="NAD(P)-binding Rossmann-fold domains"/>
    <property type="match status" value="1"/>
</dbReference>
<sequence length="327" mass="34624">MKVIEFSELGNPADVLKLKERPSRAPGADEVRVRILATPIHPANLLQIAGQYAATPQLPDIPGGEGIAEVLEVGDGVEHIRPGQKVLLAGAGGSWRDELTAPAGAFIPAPDGDVEQLSMLVVNPLTAHLLLSAFRELNDGDWIIQSAANSAVGEMVVQLAAKRGIRTVNIVRRESQVEHLKTIGGDVVLTDGPDLSERVTAATGGAPVLLALDSVAGATFERLLGTLAYGATIVSYGVLSGQMPQLNLQSMIANGIHVRGFWLAKWFETATAEDRQAAFSVLMPLIASGQVKTRVDSRFPLEEIRQAVIRASESGRDGKVLLMPGAS</sequence>
<comment type="caution">
    <text evidence="12">The sequence shown here is derived from an EMBL/GenBank/DDBJ whole genome shotgun (WGS) entry which is preliminary data.</text>
</comment>
<organism evidence="12 13">
    <name type="scientific">Hoeflea prorocentri</name>
    <dbReference type="NCBI Taxonomy" id="1922333"/>
    <lineage>
        <taxon>Bacteria</taxon>
        <taxon>Pseudomonadati</taxon>
        <taxon>Pseudomonadota</taxon>
        <taxon>Alphaproteobacteria</taxon>
        <taxon>Hyphomicrobiales</taxon>
        <taxon>Rhizobiaceae</taxon>
        <taxon>Hoeflea</taxon>
    </lineage>
</organism>
<evidence type="ECO:0000259" key="11">
    <source>
        <dbReference type="SMART" id="SM00829"/>
    </source>
</evidence>
<keyword evidence="5" id="KW-0809">Transit peptide</keyword>
<protein>
    <recommendedName>
        <fullName evidence="9">enoyl-[acyl-carrier-protein] reductase</fullName>
        <ecNumber evidence="9">1.3.1.104</ecNumber>
    </recommendedName>
</protein>
<evidence type="ECO:0000256" key="7">
    <source>
        <dbReference type="ARBA" id="ARBA00023098"/>
    </source>
</evidence>
<dbReference type="AlphaFoldDB" id="A0A9X3UMB3"/>
<dbReference type="Pfam" id="PF08240">
    <property type="entry name" value="ADH_N"/>
    <property type="match status" value="1"/>
</dbReference>
<dbReference type="EMBL" id="JAPJZI010000001">
    <property type="protein sequence ID" value="MDA5401072.1"/>
    <property type="molecule type" value="Genomic_DNA"/>
</dbReference>
<comment type="catalytic activity">
    <reaction evidence="10">
        <text>a 2,3-saturated acyl-[ACP] + NADP(+) = a (2E)-enoyl-[ACP] + NADPH + H(+)</text>
        <dbReference type="Rhea" id="RHEA:22564"/>
        <dbReference type="Rhea" id="RHEA-COMP:9925"/>
        <dbReference type="Rhea" id="RHEA-COMP:9926"/>
        <dbReference type="ChEBI" id="CHEBI:15378"/>
        <dbReference type="ChEBI" id="CHEBI:57783"/>
        <dbReference type="ChEBI" id="CHEBI:58349"/>
        <dbReference type="ChEBI" id="CHEBI:78784"/>
        <dbReference type="ChEBI" id="CHEBI:78785"/>
        <dbReference type="EC" id="1.3.1.104"/>
    </reaction>
</comment>
<keyword evidence="3" id="KW-0276">Fatty acid metabolism</keyword>
<evidence type="ECO:0000256" key="3">
    <source>
        <dbReference type="ARBA" id="ARBA00022832"/>
    </source>
</evidence>
<evidence type="ECO:0000313" key="13">
    <source>
        <dbReference type="Proteomes" id="UP001151234"/>
    </source>
</evidence>
<dbReference type="InterPro" id="IPR051034">
    <property type="entry name" value="Mito_Enoyl-ACP_Reductase"/>
</dbReference>
<dbReference type="Gene3D" id="3.40.50.720">
    <property type="entry name" value="NAD(P)-binding Rossmann-like Domain"/>
    <property type="match status" value="1"/>
</dbReference>
<evidence type="ECO:0000256" key="9">
    <source>
        <dbReference type="ARBA" id="ARBA00038963"/>
    </source>
</evidence>
<dbReference type="PANTHER" id="PTHR43981">
    <property type="entry name" value="ENOYL-[ACYL-CARRIER-PROTEIN] REDUCTASE, MITOCHONDRIAL"/>
    <property type="match status" value="1"/>
</dbReference>
<keyword evidence="4" id="KW-0521">NADP</keyword>
<evidence type="ECO:0000256" key="6">
    <source>
        <dbReference type="ARBA" id="ARBA00023002"/>
    </source>
</evidence>
<dbReference type="SMART" id="SM00829">
    <property type="entry name" value="PKS_ER"/>
    <property type="match status" value="1"/>
</dbReference>
<dbReference type="InterPro" id="IPR013149">
    <property type="entry name" value="ADH-like_C"/>
</dbReference>
<dbReference type="InterPro" id="IPR036291">
    <property type="entry name" value="NAD(P)-bd_dom_sf"/>
</dbReference>
<gene>
    <name evidence="12" type="ORF">OQ273_21030</name>
</gene>
<comment type="similarity">
    <text evidence="1">Belongs to the zinc-containing alcohol dehydrogenase family. Quinone oxidoreductase subfamily.</text>
</comment>
<reference evidence="12" key="1">
    <citation type="submission" date="2022-11" db="EMBL/GenBank/DDBJ databases">
        <title>Draft genome sequence of Hoeflea poritis E7-10 and Hoeflea prorocentri PM5-8, separated from scleractinian coral Porites lutea and marine dinoflagellate.</title>
        <authorList>
            <person name="Zhang G."/>
            <person name="Wei Q."/>
            <person name="Cai L."/>
        </authorList>
    </citation>
    <scope>NUCLEOTIDE SEQUENCE</scope>
    <source>
        <strain evidence="12">PM5-8</strain>
    </source>
</reference>
<keyword evidence="8" id="KW-0275">Fatty acid biosynthesis</keyword>
<evidence type="ECO:0000256" key="1">
    <source>
        <dbReference type="ARBA" id="ARBA00010371"/>
    </source>
</evidence>
<proteinExistence type="inferred from homology"/>
<dbReference type="InterPro" id="IPR020843">
    <property type="entry name" value="ER"/>
</dbReference>
<dbReference type="InterPro" id="IPR013154">
    <property type="entry name" value="ADH-like_N"/>
</dbReference>
<dbReference type="GO" id="GO:0141148">
    <property type="term" value="F:enoyl-[acyl-carrier-protein] reductase (NADPH) activity"/>
    <property type="evidence" value="ECO:0007669"/>
    <property type="project" value="UniProtKB-EC"/>
</dbReference>
<dbReference type="EC" id="1.3.1.104" evidence="9"/>
<dbReference type="PANTHER" id="PTHR43981:SF2">
    <property type="entry name" value="ENOYL-[ACYL-CARRIER-PROTEIN] REDUCTASE, MITOCHONDRIAL"/>
    <property type="match status" value="1"/>
</dbReference>
<keyword evidence="6" id="KW-0560">Oxidoreductase</keyword>
<dbReference type="SUPFAM" id="SSF50129">
    <property type="entry name" value="GroES-like"/>
    <property type="match status" value="1"/>
</dbReference>
<dbReference type="Gene3D" id="3.90.180.10">
    <property type="entry name" value="Medium-chain alcohol dehydrogenases, catalytic domain"/>
    <property type="match status" value="1"/>
</dbReference>
<keyword evidence="2" id="KW-0444">Lipid biosynthesis</keyword>
<dbReference type="GO" id="GO:0006633">
    <property type="term" value="P:fatty acid biosynthetic process"/>
    <property type="evidence" value="ECO:0007669"/>
    <property type="project" value="UniProtKB-KW"/>
</dbReference>
<evidence type="ECO:0000256" key="4">
    <source>
        <dbReference type="ARBA" id="ARBA00022857"/>
    </source>
</evidence>
<dbReference type="Proteomes" id="UP001151234">
    <property type="component" value="Unassembled WGS sequence"/>
</dbReference>
<name>A0A9X3UMB3_9HYPH</name>
<evidence type="ECO:0000256" key="8">
    <source>
        <dbReference type="ARBA" id="ARBA00023160"/>
    </source>
</evidence>
<dbReference type="InterPro" id="IPR011032">
    <property type="entry name" value="GroES-like_sf"/>
</dbReference>
<feature type="domain" description="Enoyl reductase (ER)" evidence="11">
    <location>
        <begin position="11"/>
        <end position="322"/>
    </location>
</feature>